<evidence type="ECO:0000256" key="3">
    <source>
        <dbReference type="PROSITE-ProRule" id="PRU00236"/>
    </source>
</evidence>
<feature type="binding site" evidence="3">
    <location>
        <position position="135"/>
    </location>
    <ligand>
        <name>Zn(2+)</name>
        <dbReference type="ChEBI" id="CHEBI:29105"/>
    </ligand>
</feature>
<feature type="binding site" evidence="3">
    <location>
        <position position="138"/>
    </location>
    <ligand>
        <name>Zn(2+)</name>
        <dbReference type="ChEBI" id="CHEBI:29105"/>
    </ligand>
</feature>
<evidence type="ECO:0000313" key="6">
    <source>
        <dbReference type="Proteomes" id="UP001497512"/>
    </source>
</evidence>
<dbReference type="InterPro" id="IPR003000">
    <property type="entry name" value="Sirtuin"/>
</dbReference>
<dbReference type="Pfam" id="PF02146">
    <property type="entry name" value="SIR2"/>
    <property type="match status" value="1"/>
</dbReference>
<protein>
    <recommendedName>
        <fullName evidence="4">Deacetylase sirtuin-type domain-containing protein</fullName>
    </recommendedName>
</protein>
<keyword evidence="3" id="KW-0479">Metal-binding</keyword>
<proteinExistence type="predicted"/>
<dbReference type="Gene3D" id="3.40.50.1220">
    <property type="entry name" value="TPP-binding domain"/>
    <property type="match status" value="1"/>
</dbReference>
<dbReference type="PROSITE" id="PS50305">
    <property type="entry name" value="SIRTUIN"/>
    <property type="match status" value="1"/>
</dbReference>
<dbReference type="NCBIfam" id="NF001753">
    <property type="entry name" value="PRK00481.1-3"/>
    <property type="match status" value="1"/>
</dbReference>
<evidence type="ECO:0000256" key="2">
    <source>
        <dbReference type="ARBA" id="ARBA00023027"/>
    </source>
</evidence>
<dbReference type="Gene3D" id="3.30.1600.10">
    <property type="entry name" value="SIR2/SIRT2 'Small Domain"/>
    <property type="match status" value="1"/>
</dbReference>
<feature type="active site" description="Proton acceptor" evidence="3">
    <location>
        <position position="127"/>
    </location>
</feature>
<feature type="binding site" evidence="3">
    <location>
        <position position="162"/>
    </location>
    <ligand>
        <name>Zn(2+)</name>
        <dbReference type="ChEBI" id="CHEBI:29105"/>
    </ligand>
</feature>
<organism evidence="5 6">
    <name type="scientific">Sphagnum troendelagicum</name>
    <dbReference type="NCBI Taxonomy" id="128251"/>
    <lineage>
        <taxon>Eukaryota</taxon>
        <taxon>Viridiplantae</taxon>
        <taxon>Streptophyta</taxon>
        <taxon>Embryophyta</taxon>
        <taxon>Bryophyta</taxon>
        <taxon>Sphagnophytina</taxon>
        <taxon>Sphagnopsida</taxon>
        <taxon>Sphagnales</taxon>
        <taxon>Sphagnaceae</taxon>
        <taxon>Sphagnum</taxon>
    </lineage>
</organism>
<evidence type="ECO:0000313" key="5">
    <source>
        <dbReference type="EMBL" id="CAK9222688.1"/>
    </source>
</evidence>
<dbReference type="InterPro" id="IPR050134">
    <property type="entry name" value="NAD-dep_sirtuin_deacylases"/>
</dbReference>
<gene>
    <name evidence="5" type="ORF">CSSPTR1EN2_LOCUS16307</name>
</gene>
<dbReference type="PANTHER" id="PTHR11085:SF10">
    <property type="entry name" value="NAD-DEPENDENT PROTEIN DEACYLASE SIRTUIN-5, MITOCHONDRIAL-RELATED"/>
    <property type="match status" value="1"/>
</dbReference>
<dbReference type="EMBL" id="OZ019896">
    <property type="protein sequence ID" value="CAK9222688.1"/>
    <property type="molecule type" value="Genomic_DNA"/>
</dbReference>
<dbReference type="InterPro" id="IPR026590">
    <property type="entry name" value="Ssirtuin_cat_dom"/>
</dbReference>
<dbReference type="Proteomes" id="UP001497512">
    <property type="component" value="Chromosome 4"/>
</dbReference>
<feature type="domain" description="Deacetylase sirtuin-type" evidence="4">
    <location>
        <begin position="6"/>
        <end position="262"/>
    </location>
</feature>
<accession>A0ABP0UMM5</accession>
<keyword evidence="1" id="KW-0808">Transferase</keyword>
<name>A0ABP0UMM5_9BRYO</name>
<keyword evidence="3" id="KW-0862">Zinc</keyword>
<dbReference type="PANTHER" id="PTHR11085">
    <property type="entry name" value="NAD-DEPENDENT PROTEIN DEACYLASE SIRTUIN-5, MITOCHONDRIAL-RELATED"/>
    <property type="match status" value="1"/>
</dbReference>
<dbReference type="InterPro" id="IPR026591">
    <property type="entry name" value="Sirtuin_cat_small_dom_sf"/>
</dbReference>
<sequence>MEQDLDPRVEKELKQAALLIAQAQSVVALTGAGISVESGIPDFRSPGGLWSKYDPRTYCDYRHFLQQPQLFWEMAKEMHEEMRNAVPNAAHMALARMEREGFLSSIITQNVDNLHQQAGSQKIFELHGNAIMSTCTGCSIKAPTINCVAQAEVVKVPKCSLCDGVMKLDVILFGETMPSSTLQDAMQAAASAHVLLVIGTSLKVSPANMMVTLCQQQNGRIVIIDPDSSLSRKADVMLCGPAGTILPRLSVMASHLRNVSTEAAKKFATSESGGSLL</sequence>
<evidence type="ECO:0000256" key="1">
    <source>
        <dbReference type="ARBA" id="ARBA00022679"/>
    </source>
</evidence>
<dbReference type="InterPro" id="IPR029035">
    <property type="entry name" value="DHS-like_NAD/FAD-binding_dom"/>
</dbReference>
<keyword evidence="6" id="KW-1185">Reference proteome</keyword>
<dbReference type="CDD" id="cd01407">
    <property type="entry name" value="SIR2-fam"/>
    <property type="match status" value="1"/>
</dbReference>
<reference evidence="5" key="1">
    <citation type="submission" date="2024-02" db="EMBL/GenBank/DDBJ databases">
        <authorList>
            <consortium name="ELIXIR-Norway"/>
            <consortium name="Elixir Norway"/>
        </authorList>
    </citation>
    <scope>NUCLEOTIDE SEQUENCE</scope>
</reference>
<dbReference type="SUPFAM" id="SSF52467">
    <property type="entry name" value="DHS-like NAD/FAD-binding domain"/>
    <property type="match status" value="1"/>
</dbReference>
<keyword evidence="2" id="KW-0520">NAD</keyword>
<evidence type="ECO:0000259" key="4">
    <source>
        <dbReference type="PROSITE" id="PS50305"/>
    </source>
</evidence>
<feature type="binding site" evidence="3">
    <location>
        <position position="159"/>
    </location>
    <ligand>
        <name>Zn(2+)</name>
        <dbReference type="ChEBI" id="CHEBI:29105"/>
    </ligand>
</feature>